<comment type="caution">
    <text evidence="2">The sequence shown here is derived from an EMBL/GenBank/DDBJ whole genome shotgun (WGS) entry which is preliminary data.</text>
</comment>
<gene>
    <name evidence="2" type="ORF">Syun_009856</name>
</gene>
<dbReference type="EMBL" id="JBBNAF010000004">
    <property type="protein sequence ID" value="KAK9151547.1"/>
    <property type="molecule type" value="Genomic_DNA"/>
</dbReference>
<reference evidence="2 3" key="1">
    <citation type="submission" date="2024-01" db="EMBL/GenBank/DDBJ databases">
        <title>Genome assemblies of Stephania.</title>
        <authorList>
            <person name="Yang L."/>
        </authorList>
    </citation>
    <scope>NUCLEOTIDE SEQUENCE [LARGE SCALE GENOMIC DNA]</scope>
    <source>
        <strain evidence="2">YNDBR</strain>
        <tissue evidence="2">Leaf</tissue>
    </source>
</reference>
<dbReference type="AlphaFoldDB" id="A0AAP0KHS7"/>
<proteinExistence type="predicted"/>
<protein>
    <submittedName>
        <fullName evidence="2">Uncharacterized protein</fullName>
    </submittedName>
</protein>
<name>A0AAP0KHS7_9MAGN</name>
<feature type="region of interest" description="Disordered" evidence="1">
    <location>
        <begin position="29"/>
        <end position="56"/>
    </location>
</feature>
<accession>A0AAP0KHS7</accession>
<dbReference type="Proteomes" id="UP001420932">
    <property type="component" value="Unassembled WGS sequence"/>
</dbReference>
<sequence length="222" mass="24350">MIFKSMNQLILIQQIVGQHSRRCQGLLRHGAGRQARSKPCNGSSPNRGSTKRSRRRSALEVLLGLLSRPKRHPQSPTNLQSIPMIGIRPQHCLHILQRQFILSHSLKRPSSAEQRPPEARLHEQRLGALGHHGVVIDWLHLHQTGGAVAVEDSAVRVGLGSEAEGLVVLLQSPHVVLGLEPLVSFFFELVSSFEEDRGVQIDDAVTRRSGGGGGRAVAISRD</sequence>
<evidence type="ECO:0000313" key="2">
    <source>
        <dbReference type="EMBL" id="KAK9151547.1"/>
    </source>
</evidence>
<organism evidence="2 3">
    <name type="scientific">Stephania yunnanensis</name>
    <dbReference type="NCBI Taxonomy" id="152371"/>
    <lineage>
        <taxon>Eukaryota</taxon>
        <taxon>Viridiplantae</taxon>
        <taxon>Streptophyta</taxon>
        <taxon>Embryophyta</taxon>
        <taxon>Tracheophyta</taxon>
        <taxon>Spermatophyta</taxon>
        <taxon>Magnoliopsida</taxon>
        <taxon>Ranunculales</taxon>
        <taxon>Menispermaceae</taxon>
        <taxon>Menispermoideae</taxon>
        <taxon>Cissampelideae</taxon>
        <taxon>Stephania</taxon>
    </lineage>
</organism>
<evidence type="ECO:0000313" key="3">
    <source>
        <dbReference type="Proteomes" id="UP001420932"/>
    </source>
</evidence>
<keyword evidence="3" id="KW-1185">Reference proteome</keyword>
<evidence type="ECO:0000256" key="1">
    <source>
        <dbReference type="SAM" id="MobiDB-lite"/>
    </source>
</evidence>